<dbReference type="PANTHER" id="PTHR24270">
    <property type="entry name" value="LOW-DENSITY LIPOPROTEIN RECEPTOR-RELATED"/>
    <property type="match status" value="1"/>
</dbReference>
<dbReference type="OrthoDB" id="9988974at2759"/>
<dbReference type="AlphaFoldDB" id="A0A3R7MGB4"/>
<dbReference type="PRINTS" id="PR00261">
    <property type="entry name" value="LDLRECEPTOR"/>
</dbReference>
<evidence type="ECO:0000256" key="8">
    <source>
        <dbReference type="PROSITE-ProRule" id="PRU00124"/>
    </source>
</evidence>
<sequence length="343" mass="36929">MSIFVSACCPGLRDEQHCDGRWHCAKGEDELGCFGCDADEWWCGEGTDCYKASRRCNGIADCRNKADEIYCSCLFNQTQCSPNSEFCYDPKTQRCDGILHCPGGEDEIGCGQCMQNISCGGGGGCYTPAQRCDGASQCGDGSDEASCTPQLCHPQHGAFLCANRRCIREAWRCDQFNDCGDASDEEDCHRNSVIVAAAMGGSGQLPAPSQLSGTGGRRNSRSSDEKESEEEGKVNAGLSVPVERQVTLSDRNEEDVPLLSAIGDTDDEDMTEREDVRLLDASAESEESDGEGTESEESDNCSTDTSVVEAEVMSEEESDSEAETGPAESAEQEDALWYNSSPV</sequence>
<dbReference type="PANTHER" id="PTHR24270:SF63">
    <property type="entry name" value="TERRIBLY REDUCED OPTIC LOBES, ISOFORM B"/>
    <property type="match status" value="1"/>
</dbReference>
<reference evidence="10 11" key="2">
    <citation type="submission" date="2019-01" db="EMBL/GenBank/DDBJ databases">
        <title>The decoding of complex shrimp genome reveals the adaptation for benthos swimmer, frequently molting mechanism and breeding impact on genome.</title>
        <authorList>
            <person name="Sun Y."/>
            <person name="Gao Y."/>
            <person name="Yu Y."/>
        </authorList>
    </citation>
    <scope>NUCLEOTIDE SEQUENCE [LARGE SCALE GENOMIC DNA]</scope>
    <source>
        <tissue evidence="10">Muscle</tissue>
    </source>
</reference>
<feature type="compositionally biased region" description="Acidic residues" evidence="9">
    <location>
        <begin position="312"/>
        <end position="322"/>
    </location>
</feature>
<dbReference type="EMBL" id="QCYY01000907">
    <property type="protein sequence ID" value="ROT81889.1"/>
    <property type="molecule type" value="Genomic_DNA"/>
</dbReference>
<evidence type="ECO:0000313" key="10">
    <source>
        <dbReference type="EMBL" id="ROT81889.1"/>
    </source>
</evidence>
<dbReference type="SMART" id="SM00192">
    <property type="entry name" value="LDLa"/>
    <property type="match status" value="4"/>
</dbReference>
<keyword evidence="5" id="KW-1133">Transmembrane helix</keyword>
<feature type="disulfide bond" evidence="8">
    <location>
        <begin position="173"/>
        <end position="188"/>
    </location>
</feature>
<dbReference type="PROSITE" id="PS01209">
    <property type="entry name" value="LDLRA_1"/>
    <property type="match status" value="1"/>
</dbReference>
<gene>
    <name evidence="10" type="ORF">C7M84_024948</name>
</gene>
<evidence type="ECO:0000256" key="1">
    <source>
        <dbReference type="ARBA" id="ARBA00004167"/>
    </source>
</evidence>
<comment type="caution">
    <text evidence="10">The sequence shown here is derived from an EMBL/GenBank/DDBJ whole genome shotgun (WGS) entry which is preliminary data.</text>
</comment>
<evidence type="ECO:0000256" key="4">
    <source>
        <dbReference type="ARBA" id="ARBA00022737"/>
    </source>
</evidence>
<dbReference type="InterPro" id="IPR002172">
    <property type="entry name" value="LDrepeatLR_classA_rpt"/>
</dbReference>
<feature type="disulfide bond" evidence="8">
    <location>
        <begin position="161"/>
        <end position="179"/>
    </location>
</feature>
<evidence type="ECO:0000256" key="9">
    <source>
        <dbReference type="SAM" id="MobiDB-lite"/>
    </source>
</evidence>
<comment type="caution">
    <text evidence="8">Lacks conserved residue(s) required for the propagation of feature annotation.</text>
</comment>
<evidence type="ECO:0000256" key="2">
    <source>
        <dbReference type="ARBA" id="ARBA00004308"/>
    </source>
</evidence>
<feature type="disulfide bond" evidence="8">
    <location>
        <begin position="95"/>
        <end position="110"/>
    </location>
</feature>
<keyword evidence="10" id="KW-0449">Lipoprotein</keyword>
<comment type="subcellular location">
    <subcellularLocation>
        <location evidence="2">Endomembrane system</location>
    </subcellularLocation>
    <subcellularLocation>
        <location evidence="1">Membrane</location>
        <topology evidence="1">Single-pass membrane protein</topology>
    </subcellularLocation>
</comment>
<dbReference type="InterPro" id="IPR050685">
    <property type="entry name" value="LDLR"/>
</dbReference>
<dbReference type="CDD" id="cd00112">
    <property type="entry name" value="LDLa"/>
    <property type="match status" value="1"/>
</dbReference>
<dbReference type="InterPro" id="IPR036055">
    <property type="entry name" value="LDL_receptor-like_sf"/>
</dbReference>
<evidence type="ECO:0000256" key="7">
    <source>
        <dbReference type="ARBA" id="ARBA00023157"/>
    </source>
</evidence>
<evidence type="ECO:0000256" key="3">
    <source>
        <dbReference type="ARBA" id="ARBA00022692"/>
    </source>
</evidence>
<dbReference type="PROSITE" id="PS50068">
    <property type="entry name" value="LDLRA_2"/>
    <property type="match status" value="4"/>
</dbReference>
<evidence type="ECO:0000256" key="5">
    <source>
        <dbReference type="ARBA" id="ARBA00022989"/>
    </source>
</evidence>
<feature type="disulfide bond" evidence="8">
    <location>
        <begin position="132"/>
        <end position="147"/>
    </location>
</feature>
<protein>
    <submittedName>
        <fullName evidence="10">Putative low-density lipoprotein receptor</fullName>
    </submittedName>
</protein>
<dbReference type="STRING" id="6689.A0A3R7MGB4"/>
<accession>A0A3R7MGB4</accession>
<keyword evidence="3" id="KW-0812">Transmembrane</keyword>
<dbReference type="InterPro" id="IPR023415">
    <property type="entry name" value="LDLR_class-A_CS"/>
</dbReference>
<keyword evidence="10" id="KW-0675">Receptor</keyword>
<dbReference type="GO" id="GO:0016192">
    <property type="term" value="P:vesicle-mediated transport"/>
    <property type="evidence" value="ECO:0007669"/>
    <property type="project" value="UniProtKB-ARBA"/>
</dbReference>
<keyword evidence="7 8" id="KW-1015">Disulfide bond</keyword>
<reference evidence="10 11" key="1">
    <citation type="submission" date="2018-04" db="EMBL/GenBank/DDBJ databases">
        <authorList>
            <person name="Zhang X."/>
            <person name="Yuan J."/>
            <person name="Li F."/>
            <person name="Xiang J."/>
        </authorList>
    </citation>
    <scope>NUCLEOTIDE SEQUENCE [LARGE SCALE GENOMIC DNA]</scope>
    <source>
        <tissue evidence="10">Muscle</tissue>
    </source>
</reference>
<dbReference type="GO" id="GO:0012505">
    <property type="term" value="C:endomembrane system"/>
    <property type="evidence" value="ECO:0007669"/>
    <property type="project" value="UniProtKB-SubCell"/>
</dbReference>
<name>A0A3R7MGB4_PENVA</name>
<keyword evidence="4" id="KW-0677">Repeat</keyword>
<evidence type="ECO:0000313" key="11">
    <source>
        <dbReference type="Proteomes" id="UP000283509"/>
    </source>
</evidence>
<keyword evidence="6" id="KW-0472">Membrane</keyword>
<proteinExistence type="predicted"/>
<feature type="disulfide bond" evidence="8">
    <location>
        <begin position="56"/>
        <end position="71"/>
    </location>
</feature>
<feature type="disulfide bond" evidence="8">
    <location>
        <begin position="113"/>
        <end position="125"/>
    </location>
</feature>
<dbReference type="GO" id="GO:0005886">
    <property type="term" value="C:plasma membrane"/>
    <property type="evidence" value="ECO:0007669"/>
    <property type="project" value="TreeGrafter"/>
</dbReference>
<dbReference type="Gene3D" id="4.10.400.10">
    <property type="entry name" value="Low-density Lipoprotein Receptor"/>
    <property type="match status" value="4"/>
</dbReference>
<feature type="region of interest" description="Disordered" evidence="9">
    <location>
        <begin position="199"/>
        <end position="343"/>
    </location>
</feature>
<dbReference type="Proteomes" id="UP000283509">
    <property type="component" value="Unassembled WGS sequence"/>
</dbReference>
<dbReference type="Pfam" id="PF00057">
    <property type="entry name" value="Ldl_recept_a"/>
    <property type="match status" value="1"/>
</dbReference>
<feature type="compositionally biased region" description="Acidic residues" evidence="9">
    <location>
        <begin position="283"/>
        <end position="299"/>
    </location>
</feature>
<evidence type="ECO:0000256" key="6">
    <source>
        <dbReference type="ARBA" id="ARBA00023136"/>
    </source>
</evidence>
<dbReference type="SUPFAM" id="SSF57424">
    <property type="entry name" value="LDL receptor-like module"/>
    <property type="match status" value="4"/>
</dbReference>
<organism evidence="10 11">
    <name type="scientific">Penaeus vannamei</name>
    <name type="common">Whiteleg shrimp</name>
    <name type="synonym">Litopenaeus vannamei</name>
    <dbReference type="NCBI Taxonomy" id="6689"/>
    <lineage>
        <taxon>Eukaryota</taxon>
        <taxon>Metazoa</taxon>
        <taxon>Ecdysozoa</taxon>
        <taxon>Arthropoda</taxon>
        <taxon>Crustacea</taxon>
        <taxon>Multicrustacea</taxon>
        <taxon>Malacostraca</taxon>
        <taxon>Eumalacostraca</taxon>
        <taxon>Eucarida</taxon>
        <taxon>Decapoda</taxon>
        <taxon>Dendrobranchiata</taxon>
        <taxon>Penaeoidea</taxon>
        <taxon>Penaeidae</taxon>
        <taxon>Penaeus</taxon>
    </lineage>
</organism>
<keyword evidence="11" id="KW-1185">Reference proteome</keyword>